<evidence type="ECO:0000256" key="2">
    <source>
        <dbReference type="ARBA" id="ARBA00022857"/>
    </source>
</evidence>
<proteinExistence type="inferred from homology"/>
<evidence type="ECO:0000259" key="5">
    <source>
        <dbReference type="SMART" id="SM00822"/>
    </source>
</evidence>
<accession>A0A4D6Q4S5</accession>
<dbReference type="PRINTS" id="PR00081">
    <property type="entry name" value="GDHRDH"/>
</dbReference>
<dbReference type="PANTHER" id="PTHR48107:SF7">
    <property type="entry name" value="RE15974P"/>
    <property type="match status" value="1"/>
</dbReference>
<dbReference type="AlphaFoldDB" id="A0A4D6Q4S5"/>
<dbReference type="CDD" id="cd05362">
    <property type="entry name" value="THN_reductase-like_SDR_c"/>
    <property type="match status" value="1"/>
</dbReference>
<keyword evidence="4" id="KW-1133">Transmembrane helix</keyword>
<evidence type="ECO:0000256" key="3">
    <source>
        <dbReference type="ARBA" id="ARBA00023002"/>
    </source>
</evidence>
<dbReference type="FunFam" id="3.40.50.720:FF:000084">
    <property type="entry name" value="Short-chain dehydrogenase reductase"/>
    <property type="match status" value="1"/>
</dbReference>
<feature type="transmembrane region" description="Helical" evidence="4">
    <location>
        <begin position="64"/>
        <end position="83"/>
    </location>
</feature>
<evidence type="ECO:0000313" key="6">
    <source>
        <dbReference type="EMBL" id="QCF41208.1"/>
    </source>
</evidence>
<keyword evidence="3" id="KW-0560">Oxidoreductase</keyword>
<evidence type="ECO:0000256" key="1">
    <source>
        <dbReference type="ARBA" id="ARBA00006484"/>
    </source>
</evidence>
<dbReference type="InterPro" id="IPR002347">
    <property type="entry name" value="SDR_fam"/>
</dbReference>
<name>A0A4D6Q4S5_COCSA</name>
<dbReference type="Pfam" id="PF13561">
    <property type="entry name" value="adh_short_C2"/>
    <property type="match status" value="1"/>
</dbReference>
<feature type="transmembrane region" description="Helical" evidence="4">
    <location>
        <begin position="29"/>
        <end position="52"/>
    </location>
</feature>
<dbReference type="Pfam" id="PF08592">
    <property type="entry name" value="Anthrone_oxy"/>
    <property type="match status" value="1"/>
</dbReference>
<dbReference type="SMART" id="SM00822">
    <property type="entry name" value="PKS_KR"/>
    <property type="match status" value="1"/>
</dbReference>
<dbReference type="PANTHER" id="PTHR48107">
    <property type="entry name" value="NADPH-DEPENDENT ALDEHYDE REDUCTASE-LIKE PROTEIN, CHLOROPLASTIC-RELATED"/>
    <property type="match status" value="1"/>
</dbReference>
<keyword evidence="4" id="KW-0812">Transmembrane</keyword>
<reference evidence="6" key="1">
    <citation type="journal article" date="2019" name="Appl. Microbiol. Biotechnol.">
        <title>Genome- and MS-based mining of antibacterial chlorinated chromones and xanthones from the phytopathogenic fungus Bipolaris sorokiniana strain 11134.</title>
        <authorList>
            <person name="Han J."/>
            <person name="Zhang J."/>
            <person name="Song Z."/>
            <person name="Liu M."/>
            <person name="Hu J."/>
            <person name="Hou C."/>
            <person name="Zhu G."/>
            <person name="Jiang L."/>
            <person name="Xia X."/>
            <person name="Quinn R.J."/>
            <person name="Feng Y."/>
            <person name="Zhang L."/>
            <person name="Hsiang T."/>
            <person name="Liu X."/>
        </authorList>
    </citation>
    <scope>NUCLEOTIDE SEQUENCE</scope>
    <source>
        <strain evidence="6">11134</strain>
    </source>
</reference>
<evidence type="ECO:0000256" key="4">
    <source>
        <dbReference type="SAM" id="Phobius"/>
    </source>
</evidence>
<dbReference type="EMBL" id="MK523385">
    <property type="protein sequence ID" value="QCF41208.1"/>
    <property type="molecule type" value="Genomic_DNA"/>
</dbReference>
<dbReference type="InterPro" id="IPR013901">
    <property type="entry name" value="Anthrone_oxy"/>
</dbReference>
<organism evidence="6">
    <name type="scientific">Cochliobolus sativus</name>
    <name type="common">Common root rot and spot blotch fungus</name>
    <name type="synonym">Bipolaris sorokiniana</name>
    <dbReference type="NCBI Taxonomy" id="45130"/>
    <lineage>
        <taxon>Eukaryota</taxon>
        <taxon>Fungi</taxon>
        <taxon>Dikarya</taxon>
        <taxon>Ascomycota</taxon>
        <taxon>Pezizomycotina</taxon>
        <taxon>Dothideomycetes</taxon>
        <taxon>Pleosporomycetidae</taxon>
        <taxon>Pleosporales</taxon>
        <taxon>Pleosporineae</taxon>
        <taxon>Pleosporaceae</taxon>
        <taxon>Bipolaris</taxon>
    </lineage>
</organism>
<dbReference type="PRINTS" id="PR00080">
    <property type="entry name" value="SDRFAMILY"/>
</dbReference>
<dbReference type="InterPro" id="IPR020904">
    <property type="entry name" value="Sc_DH/Rdtase_CS"/>
</dbReference>
<dbReference type="GO" id="GO:0016614">
    <property type="term" value="F:oxidoreductase activity, acting on CH-OH group of donors"/>
    <property type="evidence" value="ECO:0007669"/>
    <property type="project" value="UniProtKB-ARBA"/>
</dbReference>
<protein>
    <submittedName>
        <fullName evidence="6">CcxQ</fullName>
    </submittedName>
</protein>
<dbReference type="PROSITE" id="PS00061">
    <property type="entry name" value="ADH_SHORT"/>
    <property type="match status" value="1"/>
</dbReference>
<keyword evidence="2" id="KW-0521">NADP</keyword>
<keyword evidence="4" id="KW-0472">Membrane</keyword>
<feature type="domain" description="Ketoreductase" evidence="5">
    <location>
        <begin position="155"/>
        <end position="339"/>
    </location>
</feature>
<dbReference type="SUPFAM" id="SSF51735">
    <property type="entry name" value="NAD(P)-binding Rossmann-fold domains"/>
    <property type="match status" value="1"/>
</dbReference>
<comment type="similarity">
    <text evidence="1">Belongs to the short-chain dehydrogenases/reductases (SDR) family.</text>
</comment>
<dbReference type="Gene3D" id="3.40.50.720">
    <property type="entry name" value="NAD(P)-binding Rossmann-like Domain"/>
    <property type="match status" value="1"/>
</dbReference>
<dbReference type="InterPro" id="IPR057326">
    <property type="entry name" value="KR_dom"/>
</dbReference>
<sequence length="406" mass="43428">MLSLSAIAIPVYLDTLGTPAQLYSSWARTYHYGHLGLPAMSITTCLLYGIVAQKHKSANRQWRRYVLAALVTVTMVPFTWVFMTSTNNTLFGLHAESEAVGGSFSDARELVHLSGNPLHSYFQHSSTEFLLSYDMATNGTNGAHSPHLPYRLDGKVALVTGSGRGIGAAMALQLATCGAKIIVNYAKSAASAAKVVQDIKNLGSDAVAIQADVSKVPEIVRLLDEAKSAFGRLDIVCSNAGVVSFGHLEDVDEAEFDRVFSTNTRGQFFVAREAYKHLGAGGRIILMSSNTADSFTVPKHSLYSASKAAINAFVRCLAKDCGAKRITINAVAPGGILTDMLFETAKDYIPNSQDLSEEQILKIVASVSPLNRCGLPVDIARVVCFLASDEAEWINGKVMGIDGGAA</sequence>
<dbReference type="InterPro" id="IPR036291">
    <property type="entry name" value="NAD(P)-bd_dom_sf"/>
</dbReference>